<gene>
    <name evidence="2" type="ORF">WOLCODRAFT_152461</name>
</gene>
<dbReference type="EMBL" id="KB468124">
    <property type="protein sequence ID" value="PCH42431.1"/>
    <property type="molecule type" value="Genomic_DNA"/>
</dbReference>
<proteinExistence type="predicted"/>
<feature type="domain" description="NAD(P)-binding" evidence="1">
    <location>
        <begin position="83"/>
        <end position="155"/>
    </location>
</feature>
<dbReference type="STRING" id="742152.A0A2H3JKN9"/>
<dbReference type="InterPro" id="IPR036291">
    <property type="entry name" value="NAD(P)-bd_dom_sf"/>
</dbReference>
<dbReference type="Gene3D" id="3.40.50.720">
    <property type="entry name" value="NAD(P)-binding Rossmann-like Domain"/>
    <property type="match status" value="1"/>
</dbReference>
<dbReference type="Proteomes" id="UP000218811">
    <property type="component" value="Unassembled WGS sequence"/>
</dbReference>
<dbReference type="InterPro" id="IPR051783">
    <property type="entry name" value="NAD(P)-dependent_oxidoreduct"/>
</dbReference>
<protein>
    <recommendedName>
        <fullName evidence="1">NAD(P)-binding domain-containing protein</fullName>
    </recommendedName>
</protein>
<dbReference type="PANTHER" id="PTHR48079:SF6">
    <property type="entry name" value="NAD(P)-BINDING DOMAIN-CONTAINING PROTEIN-RELATED"/>
    <property type="match status" value="1"/>
</dbReference>
<reference evidence="2 3" key="1">
    <citation type="journal article" date="2012" name="Science">
        <title>The Paleozoic origin of enzymatic lignin decomposition reconstructed from 31 fungal genomes.</title>
        <authorList>
            <person name="Floudas D."/>
            <person name="Binder M."/>
            <person name="Riley R."/>
            <person name="Barry K."/>
            <person name="Blanchette R.A."/>
            <person name="Henrissat B."/>
            <person name="Martinez A.T."/>
            <person name="Otillar R."/>
            <person name="Spatafora J.W."/>
            <person name="Yadav J.S."/>
            <person name="Aerts A."/>
            <person name="Benoit I."/>
            <person name="Boyd A."/>
            <person name="Carlson A."/>
            <person name="Copeland A."/>
            <person name="Coutinho P.M."/>
            <person name="de Vries R.P."/>
            <person name="Ferreira P."/>
            <person name="Findley K."/>
            <person name="Foster B."/>
            <person name="Gaskell J."/>
            <person name="Glotzer D."/>
            <person name="Gorecki P."/>
            <person name="Heitman J."/>
            <person name="Hesse C."/>
            <person name="Hori C."/>
            <person name="Igarashi K."/>
            <person name="Jurgens J.A."/>
            <person name="Kallen N."/>
            <person name="Kersten P."/>
            <person name="Kohler A."/>
            <person name="Kuees U."/>
            <person name="Kumar T.K.A."/>
            <person name="Kuo A."/>
            <person name="LaButti K."/>
            <person name="Larrondo L.F."/>
            <person name="Lindquist E."/>
            <person name="Ling A."/>
            <person name="Lombard V."/>
            <person name="Lucas S."/>
            <person name="Lundell T."/>
            <person name="Martin R."/>
            <person name="McLaughlin D.J."/>
            <person name="Morgenstern I."/>
            <person name="Morin E."/>
            <person name="Murat C."/>
            <person name="Nagy L.G."/>
            <person name="Nolan M."/>
            <person name="Ohm R.A."/>
            <person name="Patyshakuliyeva A."/>
            <person name="Rokas A."/>
            <person name="Ruiz-Duenas F.J."/>
            <person name="Sabat G."/>
            <person name="Salamov A."/>
            <person name="Samejima M."/>
            <person name="Schmutz J."/>
            <person name="Slot J.C."/>
            <person name="St John F."/>
            <person name="Stenlid J."/>
            <person name="Sun H."/>
            <person name="Sun S."/>
            <person name="Syed K."/>
            <person name="Tsang A."/>
            <person name="Wiebenga A."/>
            <person name="Young D."/>
            <person name="Pisabarro A."/>
            <person name="Eastwood D.C."/>
            <person name="Martin F."/>
            <person name="Cullen D."/>
            <person name="Grigoriev I.V."/>
            <person name="Hibbett D.S."/>
        </authorList>
    </citation>
    <scope>NUCLEOTIDE SEQUENCE [LARGE SCALE GENOMIC DNA]</scope>
    <source>
        <strain evidence="2 3">MD-104</strain>
    </source>
</reference>
<dbReference type="Pfam" id="PF13460">
    <property type="entry name" value="NAD_binding_10"/>
    <property type="match status" value="1"/>
</dbReference>
<accession>A0A2H3JKN9</accession>
<name>A0A2H3JKN9_WOLCO</name>
<dbReference type="OMA" id="PSTFIHT"/>
<organism evidence="2 3">
    <name type="scientific">Wolfiporia cocos (strain MD-104)</name>
    <name type="common">Brown rot fungus</name>
    <dbReference type="NCBI Taxonomy" id="742152"/>
    <lineage>
        <taxon>Eukaryota</taxon>
        <taxon>Fungi</taxon>
        <taxon>Dikarya</taxon>
        <taxon>Basidiomycota</taxon>
        <taxon>Agaricomycotina</taxon>
        <taxon>Agaricomycetes</taxon>
        <taxon>Polyporales</taxon>
        <taxon>Phaeolaceae</taxon>
        <taxon>Wolfiporia</taxon>
    </lineage>
</organism>
<dbReference type="GO" id="GO:0005737">
    <property type="term" value="C:cytoplasm"/>
    <property type="evidence" value="ECO:0007669"/>
    <property type="project" value="TreeGrafter"/>
</dbReference>
<dbReference type="SUPFAM" id="SSF51735">
    <property type="entry name" value="NAD(P)-binding Rossmann-fold domains"/>
    <property type="match status" value="1"/>
</dbReference>
<keyword evidence="3" id="KW-1185">Reference proteome</keyword>
<dbReference type="PANTHER" id="PTHR48079">
    <property type="entry name" value="PROTEIN YEEZ"/>
    <property type="match status" value="1"/>
</dbReference>
<dbReference type="AlphaFoldDB" id="A0A2H3JKN9"/>
<dbReference type="OrthoDB" id="10262413at2759"/>
<evidence type="ECO:0000313" key="3">
    <source>
        <dbReference type="Proteomes" id="UP000218811"/>
    </source>
</evidence>
<dbReference type="GO" id="GO:0004029">
    <property type="term" value="F:aldehyde dehydrogenase (NAD+) activity"/>
    <property type="evidence" value="ECO:0007669"/>
    <property type="project" value="TreeGrafter"/>
</dbReference>
<evidence type="ECO:0000313" key="2">
    <source>
        <dbReference type="EMBL" id="PCH42431.1"/>
    </source>
</evidence>
<dbReference type="InterPro" id="IPR016040">
    <property type="entry name" value="NAD(P)-bd_dom"/>
</dbReference>
<evidence type="ECO:0000259" key="1">
    <source>
        <dbReference type="Pfam" id="PF13460"/>
    </source>
</evidence>
<sequence length="401" mass="43685">MRRISPQRALPHTGSNITYLTWKWDSKLILTTEYARLRSCLLSTDFAIDDFSCGPEDARGSPYSSEKALVEPSHPGMSPPPDLLASAGFSITTLVRSPEKAAKLDKLGVRAVTGSLQDSDKLTQLSQQANIVIACADADDLAATQAVLDGLQKRNQATREVPVLIHTSGTGVFSDTAAGMYPTSTIYYDSNSEQIESLSPQQLHRNVDLAVLNADAKGAITAYFVLPSTIWGMATGPLVDQGIMNRHSQQIPSLIRASLGRGDAGMVGDGKNMWPNVNIDEVADLYILILDSVLSGRKIGHGRDGFYIGENGEHMLYDVSRAIGEAMVALGRARTNRVSTFSRAELDKYFGGSDYLGSNVRCRAERSRAIGWKPAKTTRDMLVSIRPEIERMLEHPEEVKG</sequence>